<dbReference type="PANTHER" id="PTHR11188:SF135">
    <property type="entry name" value="ARRESTIN DOMAIN CONTAINING 3-LIKE-RELATED"/>
    <property type="match status" value="1"/>
</dbReference>
<sequence>MTIKKFLIEYDSINSWNTFTNGDVINGRIIVDASKEAKIQSLVFIATGAAQVVLTEYYGDNQRRVYVANEYYYEFKHHILGGERQAGTEIIGKGANVFPFTFRIPDGRIPSTFETPPGKIVHKLKAELHQSWNKTKTAKVHFHFVSKADMSIPNLLVPHSGCNSKNVRVFGSGTVSLDVRIDKMGYRQGEILQVTIEIRNTTSRSVKPKFVLYEKRSYFAQGHKMFPTREILKEKAEAVKASSGSKTVTKTITIPRELPTTILNCSIIKREYSLKVFLKIKRASNPEVTLPIVILPF</sequence>
<evidence type="ECO:0000313" key="4">
    <source>
        <dbReference type="Proteomes" id="UP000472267"/>
    </source>
</evidence>
<dbReference type="GO" id="GO:0007399">
    <property type="term" value="P:nervous system development"/>
    <property type="evidence" value="ECO:0007669"/>
    <property type="project" value="UniProtKB-ARBA"/>
</dbReference>
<dbReference type="InterPro" id="IPR011022">
    <property type="entry name" value="Arrestin_C-like"/>
</dbReference>
<dbReference type="Proteomes" id="UP000472267">
    <property type="component" value="Chromosome 12"/>
</dbReference>
<dbReference type="OMA" id="YVANEYY"/>
<dbReference type="GO" id="GO:0015031">
    <property type="term" value="P:protein transport"/>
    <property type="evidence" value="ECO:0007669"/>
    <property type="project" value="TreeGrafter"/>
</dbReference>
<evidence type="ECO:0000259" key="2">
    <source>
        <dbReference type="SMART" id="SM01017"/>
    </source>
</evidence>
<gene>
    <name evidence="3" type="primary">LOC115398774</name>
</gene>
<dbReference type="Pfam" id="PF00339">
    <property type="entry name" value="Arrestin_N"/>
    <property type="match status" value="1"/>
</dbReference>
<comment type="similarity">
    <text evidence="1">Belongs to the arrestin family.</text>
</comment>
<keyword evidence="4" id="KW-1185">Reference proteome</keyword>
<name>A0A672FF61_SALFA</name>
<dbReference type="OrthoDB" id="2333384at2759"/>
<dbReference type="Gene3D" id="2.60.40.640">
    <property type="match status" value="2"/>
</dbReference>
<dbReference type="GO" id="GO:0005737">
    <property type="term" value="C:cytoplasm"/>
    <property type="evidence" value="ECO:0007669"/>
    <property type="project" value="TreeGrafter"/>
</dbReference>
<dbReference type="SUPFAM" id="SSF81296">
    <property type="entry name" value="E set domains"/>
    <property type="match status" value="2"/>
</dbReference>
<dbReference type="SMART" id="SM01017">
    <property type="entry name" value="Arrestin_C"/>
    <property type="match status" value="1"/>
</dbReference>
<dbReference type="InterPro" id="IPR050357">
    <property type="entry name" value="Arrestin_domain-protein"/>
</dbReference>
<accession>A0A672FF61</accession>
<reference evidence="3" key="2">
    <citation type="submission" date="2025-08" db="UniProtKB">
        <authorList>
            <consortium name="Ensembl"/>
        </authorList>
    </citation>
    <scope>IDENTIFICATION</scope>
</reference>
<reference evidence="3" key="1">
    <citation type="submission" date="2019-06" db="EMBL/GenBank/DDBJ databases">
        <authorList>
            <consortium name="Wellcome Sanger Institute Data Sharing"/>
        </authorList>
    </citation>
    <scope>NUCLEOTIDE SEQUENCE [LARGE SCALE GENOMIC DNA]</scope>
</reference>
<dbReference type="InterPro" id="IPR011021">
    <property type="entry name" value="Arrestin-like_N"/>
</dbReference>
<dbReference type="InterPro" id="IPR014756">
    <property type="entry name" value="Ig_E-set"/>
</dbReference>
<evidence type="ECO:0000256" key="1">
    <source>
        <dbReference type="ARBA" id="ARBA00005298"/>
    </source>
</evidence>
<organism evidence="3 4">
    <name type="scientific">Salarias fasciatus</name>
    <name type="common">Jewelled blenny</name>
    <name type="synonym">Blennius fasciatus</name>
    <dbReference type="NCBI Taxonomy" id="181472"/>
    <lineage>
        <taxon>Eukaryota</taxon>
        <taxon>Metazoa</taxon>
        <taxon>Chordata</taxon>
        <taxon>Craniata</taxon>
        <taxon>Vertebrata</taxon>
        <taxon>Euteleostomi</taxon>
        <taxon>Actinopterygii</taxon>
        <taxon>Neopterygii</taxon>
        <taxon>Teleostei</taxon>
        <taxon>Neoteleostei</taxon>
        <taxon>Acanthomorphata</taxon>
        <taxon>Ovalentaria</taxon>
        <taxon>Blenniimorphae</taxon>
        <taxon>Blenniiformes</taxon>
        <taxon>Blennioidei</taxon>
        <taxon>Blenniidae</taxon>
        <taxon>Salariinae</taxon>
        <taxon>Salarias</taxon>
    </lineage>
</organism>
<dbReference type="AlphaFoldDB" id="A0A672FF61"/>
<dbReference type="GO" id="GO:0005886">
    <property type="term" value="C:plasma membrane"/>
    <property type="evidence" value="ECO:0007669"/>
    <property type="project" value="TreeGrafter"/>
</dbReference>
<dbReference type="Ensembl" id="ENSSFAT00005005312.1">
    <property type="protein sequence ID" value="ENSSFAP00005005013.1"/>
    <property type="gene ID" value="ENSSFAG00005003227.1"/>
</dbReference>
<dbReference type="GeneID" id="115398774"/>
<feature type="domain" description="Arrestin C-terminal-like" evidence="2">
    <location>
        <begin position="171"/>
        <end position="297"/>
    </location>
</feature>
<evidence type="ECO:0000313" key="3">
    <source>
        <dbReference type="Ensembl" id="ENSSFAP00005005013.1"/>
    </source>
</evidence>
<dbReference type="InParanoid" id="A0A672FF61"/>
<dbReference type="PANTHER" id="PTHR11188">
    <property type="entry name" value="ARRESTIN DOMAIN CONTAINING PROTEIN"/>
    <property type="match status" value="1"/>
</dbReference>
<protein>
    <submittedName>
        <fullName evidence="3">Arrestin domain-containing protein 3-like</fullName>
    </submittedName>
</protein>
<dbReference type="RefSeq" id="XP_029961577.1">
    <property type="nucleotide sequence ID" value="XM_030105717.1"/>
</dbReference>
<dbReference type="Pfam" id="PF02752">
    <property type="entry name" value="Arrestin_C"/>
    <property type="match status" value="1"/>
</dbReference>
<dbReference type="InterPro" id="IPR014752">
    <property type="entry name" value="Arrestin-like_C"/>
</dbReference>
<proteinExistence type="inferred from homology"/>
<reference evidence="3" key="3">
    <citation type="submission" date="2025-09" db="UniProtKB">
        <authorList>
            <consortium name="Ensembl"/>
        </authorList>
    </citation>
    <scope>IDENTIFICATION</scope>
</reference>